<keyword evidence="1" id="KW-0732">Signal</keyword>
<protein>
    <submittedName>
        <fullName evidence="2">Uncharacterized protein</fullName>
    </submittedName>
</protein>
<feature type="chain" id="PRO_5032277718" evidence="1">
    <location>
        <begin position="19"/>
        <end position="727"/>
    </location>
</feature>
<accession>A0A840TV29</accession>
<dbReference type="RefSeq" id="WP_184178879.1">
    <property type="nucleotide sequence ID" value="NZ_JACHGF010000014.1"/>
</dbReference>
<evidence type="ECO:0000256" key="1">
    <source>
        <dbReference type="SAM" id="SignalP"/>
    </source>
</evidence>
<reference evidence="2 3" key="1">
    <citation type="submission" date="2020-08" db="EMBL/GenBank/DDBJ databases">
        <title>Genomic Encyclopedia of Type Strains, Phase IV (KMG-IV): sequencing the most valuable type-strain genomes for metagenomic binning, comparative biology and taxonomic classification.</title>
        <authorList>
            <person name="Goeker M."/>
        </authorList>
    </citation>
    <scope>NUCLEOTIDE SEQUENCE [LARGE SCALE GENOMIC DNA]</scope>
    <source>
        <strain evidence="2 3">DSM 105074</strain>
    </source>
</reference>
<dbReference type="EMBL" id="JACHGF010000014">
    <property type="protein sequence ID" value="MBB5287104.1"/>
    <property type="molecule type" value="Genomic_DNA"/>
</dbReference>
<name>A0A840TV29_9BACT</name>
<proteinExistence type="predicted"/>
<keyword evidence="3" id="KW-1185">Reference proteome</keyword>
<evidence type="ECO:0000313" key="3">
    <source>
        <dbReference type="Proteomes" id="UP000557307"/>
    </source>
</evidence>
<gene>
    <name evidence="2" type="ORF">HNQ92_005266</name>
</gene>
<dbReference type="AlphaFoldDB" id="A0A840TV29"/>
<evidence type="ECO:0000313" key="2">
    <source>
        <dbReference type="EMBL" id="MBB5287104.1"/>
    </source>
</evidence>
<feature type="signal peptide" evidence="1">
    <location>
        <begin position="1"/>
        <end position="18"/>
    </location>
</feature>
<organism evidence="2 3">
    <name type="scientific">Rhabdobacter roseus</name>
    <dbReference type="NCBI Taxonomy" id="1655419"/>
    <lineage>
        <taxon>Bacteria</taxon>
        <taxon>Pseudomonadati</taxon>
        <taxon>Bacteroidota</taxon>
        <taxon>Cytophagia</taxon>
        <taxon>Cytophagales</taxon>
        <taxon>Cytophagaceae</taxon>
        <taxon>Rhabdobacter</taxon>
    </lineage>
</organism>
<dbReference type="Proteomes" id="UP000557307">
    <property type="component" value="Unassembled WGS sequence"/>
</dbReference>
<comment type="caution">
    <text evidence="2">The sequence shown here is derived from an EMBL/GenBank/DDBJ whole genome shotgun (WGS) entry which is preliminary data.</text>
</comment>
<sequence>MRKLLLLGLLTASSLAFGQSTLHHGPDTVATQRWVREYLKGLVVEPPVVVDPPSGLDPCEAGPEIRSISSVTTTSLVVLFHGKNVFGLDFQILSGGTVVRSGQLEPKSNLLTISYARLEPGTYTLRLVGNTCAGADSKTFPIPQETGYEPGPPPVVLDPVGDRTLASWRYIGRTDTTYLDIELRRDGNRYLITDRAAFPLRAGYEYWYTINGTIVKSGVPLKDYPYLSISGVLDVKKHHFVRGLDTPARWSSSSPGNAWYKPDASYTWGPGSDVGGQSIILLEGGDEQTGIPWLSLVPTWYQGDHTMSWPYRAPEGKVPSGKLLGFNARVVGISNALRRSRGETHTTDDPTVPEHQRLGRVIGCVALGITTDAGTRDYYRSMADRFPLSGAAAYEMNEGAVWLPHGSWQVRTMMERLTERYLSKGHDYFLNADYGGYNYLTPPIWNRDFEGDPVWRYRVSADELRSRDKYFRAFGGSINSITVKHYGTDPDFQGPGICNQIFLFEQIKKAGYKAILFGWNFMEIFQHGYAPGFAWQNEIGNGTALSSSLAVQPYEEAVTMGFLANWYGDGLWIWDGQAPRNRDASTLGMTYEPKKTTLWNGATIRTDRDSFEGTFQPEPDAALDGYYAGAVTLTNQVAGTEGGERRYLPFSVDGKSYGTEPDGSDVLTALDQKRGLCQIRTQGNQATLLFLDPFASLTWRDFSVTISGKTFTGRVFGNRIHVANLNL</sequence>